<dbReference type="InterPro" id="IPR002933">
    <property type="entry name" value="Peptidase_M20"/>
</dbReference>
<dbReference type="PANTHER" id="PTHR11014">
    <property type="entry name" value="PEPTIDASE M20 FAMILY MEMBER"/>
    <property type="match status" value="1"/>
</dbReference>
<proteinExistence type="predicted"/>
<dbReference type="Pfam" id="PF07687">
    <property type="entry name" value="M20_dimer"/>
    <property type="match status" value="1"/>
</dbReference>
<dbReference type="Pfam" id="PF01546">
    <property type="entry name" value="Peptidase_M20"/>
    <property type="match status" value="1"/>
</dbReference>
<evidence type="ECO:0000313" key="2">
    <source>
        <dbReference type="EMBL" id="KAF1305209.1"/>
    </source>
</evidence>
<dbReference type="SUPFAM" id="SSF53187">
    <property type="entry name" value="Zn-dependent exopeptidases"/>
    <property type="match status" value="1"/>
</dbReference>
<protein>
    <recommendedName>
        <fullName evidence="1">Peptidase M20 dimerisation domain-containing protein</fullName>
    </recommendedName>
</protein>
<keyword evidence="3" id="KW-1185">Reference proteome</keyword>
<dbReference type="RefSeq" id="WP_161901361.1">
    <property type="nucleotide sequence ID" value="NZ_MAEL01000021.1"/>
</dbReference>
<dbReference type="PANTHER" id="PTHR11014:SF63">
    <property type="entry name" value="METALLOPEPTIDASE, PUTATIVE (AFU_ORTHOLOGUE AFUA_6G09600)-RELATED"/>
    <property type="match status" value="1"/>
</dbReference>
<comment type="caution">
    <text evidence="2">The sequence shown here is derived from an EMBL/GenBank/DDBJ whole genome shotgun (WGS) entry which is preliminary data.</text>
</comment>
<dbReference type="PIRSF" id="PIRSF005962">
    <property type="entry name" value="Pept_M20D_amidohydro"/>
    <property type="match status" value="1"/>
</dbReference>
<dbReference type="Proteomes" id="UP000782705">
    <property type="component" value="Unassembled WGS sequence"/>
</dbReference>
<dbReference type="EMBL" id="MAEL01000021">
    <property type="protein sequence ID" value="KAF1305209.1"/>
    <property type="molecule type" value="Genomic_DNA"/>
</dbReference>
<name>A0ABQ6Z1D2_9ENTE</name>
<gene>
    <name evidence="2" type="ORF">BAU17_12600</name>
</gene>
<feature type="domain" description="Peptidase M20 dimerisation" evidence="1">
    <location>
        <begin position="181"/>
        <end position="271"/>
    </location>
</feature>
<dbReference type="InterPro" id="IPR017439">
    <property type="entry name" value="Amidohydrolase"/>
</dbReference>
<dbReference type="Gene3D" id="3.40.630.10">
    <property type="entry name" value="Zn peptidases"/>
    <property type="match status" value="1"/>
</dbReference>
<dbReference type="NCBIfam" id="TIGR01891">
    <property type="entry name" value="amidohydrolases"/>
    <property type="match status" value="1"/>
</dbReference>
<organism evidence="2 3">
    <name type="scientific">Candidatus Enterococcus willemsii</name>
    <dbReference type="NCBI Taxonomy" id="1857215"/>
    <lineage>
        <taxon>Bacteria</taxon>
        <taxon>Bacillati</taxon>
        <taxon>Bacillota</taxon>
        <taxon>Bacilli</taxon>
        <taxon>Lactobacillales</taxon>
        <taxon>Enterococcaceae</taxon>
        <taxon>Enterococcus</taxon>
    </lineage>
</organism>
<evidence type="ECO:0000259" key="1">
    <source>
        <dbReference type="Pfam" id="PF07687"/>
    </source>
</evidence>
<dbReference type="Gene3D" id="3.30.70.360">
    <property type="match status" value="1"/>
</dbReference>
<accession>A0ABQ6Z1D2</accession>
<dbReference type="SUPFAM" id="SSF55031">
    <property type="entry name" value="Bacterial exopeptidase dimerisation domain"/>
    <property type="match status" value="1"/>
</dbReference>
<reference evidence="2 3" key="1">
    <citation type="submission" date="2016-06" db="EMBL/GenBank/DDBJ databases">
        <title>Four novel species of enterococci isolated from chicken manure.</title>
        <authorList>
            <person name="Van Tyne D."/>
        </authorList>
    </citation>
    <scope>NUCLEOTIDE SEQUENCE [LARGE SCALE GENOMIC DNA]</scope>
    <source>
        <strain evidence="2 3">CU12B</strain>
    </source>
</reference>
<dbReference type="InterPro" id="IPR011650">
    <property type="entry name" value="Peptidase_M20_dimer"/>
</dbReference>
<sequence length="379" mass="41977">MFQDKAFFQKLKETRQHLHQHPELSNQEWQTTAFIKQFLQERQIKILDTDLKTGVIAEIGLSDEKIIGLRADIDALPIDELTELPYASLHSGVMHACGHDFHTASLLGTAAVLKQHEVNLPGKVRLIFQPAEEVFQGAKQVIQATDIRQLDALVGFHNAPDLPLGTIGARLDRQMASVDRFDITIHGVGSHAAHPDQGNDPIVTGAQIISNLQAIITRHVSASEQAVLSITHVEAGQTWNVLPADFRFEGTIRTFNETVRQTIIKQLKQIVYGLATSYGQTVTIDWVTGPGPVTNDANLYAKLTTAISEISEFVTLESNLGGEDFAFYQEYVPTFFASIGTGKKIPLHHPAFLVDDDALIYSVNYYLKAVETLLETLPF</sequence>
<dbReference type="InterPro" id="IPR036264">
    <property type="entry name" value="Bact_exopeptidase_dim_dom"/>
</dbReference>
<evidence type="ECO:0000313" key="3">
    <source>
        <dbReference type="Proteomes" id="UP000782705"/>
    </source>
</evidence>